<feature type="non-terminal residue" evidence="1">
    <location>
        <position position="87"/>
    </location>
</feature>
<dbReference type="InterPro" id="IPR046357">
    <property type="entry name" value="PPIase_dom_sf"/>
</dbReference>
<evidence type="ECO:0000313" key="1">
    <source>
        <dbReference type="EMBL" id="PWZ93371.1"/>
    </source>
</evidence>
<dbReference type="Proteomes" id="UP000246351">
    <property type="component" value="Unassembled WGS sequence"/>
</dbReference>
<dbReference type="EMBL" id="QEIV01002541">
    <property type="protein sequence ID" value="PWZ93371.1"/>
    <property type="molecule type" value="Genomic_DNA"/>
</dbReference>
<protein>
    <submittedName>
        <fullName evidence="1">Peptidylprolyl isomerase</fullName>
    </submittedName>
</protein>
<accession>A0A317Z3Q8</accession>
<feature type="non-terminal residue" evidence="1">
    <location>
        <position position="1"/>
    </location>
</feature>
<organism evidence="1 2">
    <name type="scientific">Staphylococcus pseudintermedius</name>
    <dbReference type="NCBI Taxonomy" id="283734"/>
    <lineage>
        <taxon>Bacteria</taxon>
        <taxon>Bacillati</taxon>
        <taxon>Bacillota</taxon>
        <taxon>Bacilli</taxon>
        <taxon>Bacillales</taxon>
        <taxon>Staphylococcaceae</taxon>
        <taxon>Staphylococcus</taxon>
        <taxon>Staphylococcus intermedius group</taxon>
    </lineage>
</organism>
<comment type="caution">
    <text evidence="1">The sequence shown here is derived from an EMBL/GenBank/DDBJ whole genome shotgun (WGS) entry which is preliminary data.</text>
</comment>
<proteinExistence type="predicted"/>
<dbReference type="STRING" id="937773.SPSINT_1585"/>
<keyword evidence="1" id="KW-0413">Isomerase</keyword>
<name>A0A317Z3Q8_STAPS</name>
<dbReference type="GO" id="GO:0003755">
    <property type="term" value="F:peptidyl-prolyl cis-trans isomerase activity"/>
    <property type="evidence" value="ECO:0007669"/>
    <property type="project" value="InterPro"/>
</dbReference>
<reference evidence="1 2" key="1">
    <citation type="journal article" date="2018" name="Vet. Microbiol.">
        <title>Clonal diversity and geographic distribution of methicillin-resistant Staphylococcus pseudintermedius from Australian animals: Discovery of novel sequence types.</title>
        <authorList>
            <person name="Worthing K.A."/>
            <person name="Abraham S."/>
            <person name="Coombs G.W."/>
            <person name="Pang S."/>
            <person name="Saputra S."/>
            <person name="Jordan D."/>
            <person name="Trott D.J."/>
            <person name="Norris J.M."/>
        </authorList>
    </citation>
    <scope>NUCLEOTIDE SEQUENCE [LARGE SCALE GENOMIC DNA]</scope>
    <source>
        <strain evidence="1 2">ST71 3</strain>
    </source>
</reference>
<dbReference type="Gene3D" id="3.10.50.40">
    <property type="match status" value="1"/>
</dbReference>
<sequence>KEGQISDVVKTEYGYHIIRADKEDDFDKEKSKLKEKIIQNKLQEDPKILTDAYKDLLDEYNVDYKDRDVKKAIEDNILNPDALKKQS</sequence>
<dbReference type="AlphaFoldDB" id="A0A317Z3Q8"/>
<gene>
    <name evidence="1" type="ORF">DD924_20045</name>
</gene>
<evidence type="ECO:0000313" key="2">
    <source>
        <dbReference type="Proteomes" id="UP000246351"/>
    </source>
</evidence>